<dbReference type="RefSeq" id="WP_220558752.1">
    <property type="nucleotide sequence ID" value="NZ_CP071586.1"/>
</dbReference>
<name>A0ABX8YXU2_9PSED</name>
<evidence type="ECO:0000313" key="1">
    <source>
        <dbReference type="EMBL" id="QYY84580.1"/>
    </source>
</evidence>
<sequence length="561" mass="61803">MAGLKDDAKLPLTNLSSVQLQKLAERLTAISGLPINGGGWQSGIDQNLPSEAVLAVPAIRKRADTLSPRWADVYLNDLRQKLASLDNDRRQYLELNARLTGFLLEQYELDESEKIQDDEISAGWYDFPYKISAKELAAQKEWATASGEVVYFYDEVIGKAAFTEVLENFEKAVSQRAWLAQASMYSPYLTVHNQYAASNAPANYLYARDPILNPGPPLISQPTPAGNISDARPLHNWVYLFTKTAAAPEIVSYQISFKTQNRLARASASSSALLAEAKSIATDWSQKDIDFRRRRAELNRTTNALKRKALSDLDGPLNLVPHLSGMRTRFVDQLADALAMAEVIQRGFATCWTWTTGASPPVPSTWNDQIGSFLDELLKWQAQAERSIVSQLHRESAGVMSVSLRSLVGETAWKKALTATQGGKPFKVSFQVRSHLFEPYIGVRFRGLSAYTNGVSDQAAGVWRGNISLPQNAVVIDSNGKTVAINQPRLMTDLGRILTRENPKPSDVVGSAQLRNLSPISDPQNTPQSLYEISIAATSSGGITMSSVKDISLDILFSYCQ</sequence>
<organism evidence="1 2">
    <name type="scientific">Pseudomonas germanica</name>
    <dbReference type="NCBI Taxonomy" id="2815720"/>
    <lineage>
        <taxon>Bacteria</taxon>
        <taxon>Pseudomonadati</taxon>
        <taxon>Pseudomonadota</taxon>
        <taxon>Gammaproteobacteria</taxon>
        <taxon>Pseudomonadales</taxon>
        <taxon>Pseudomonadaceae</taxon>
        <taxon>Pseudomonas</taxon>
    </lineage>
</organism>
<keyword evidence="2" id="KW-1185">Reference proteome</keyword>
<reference evidence="1 2" key="1">
    <citation type="journal article" date="2022" name="Int. J. Syst. Evol. Microbiol.">
        <title>Pseudomonas germanica sp. nov., isolated from Iris germanica rhizomes.</title>
        <authorList>
            <person name="Atanasov K.E."/>
            <person name="Galbis D.M."/>
            <person name="Gallego J."/>
            <person name="Serpico A."/>
            <person name="Bosch M."/>
            <person name="Altabella T."/>
            <person name="Ferrer A."/>
        </authorList>
    </citation>
    <scope>NUCLEOTIDE SEQUENCE [LARGE SCALE GENOMIC DNA]</scope>
    <source>
        <strain evidence="1 2">FIT28</strain>
    </source>
</reference>
<protein>
    <submittedName>
        <fullName evidence="1">Uncharacterized protein</fullName>
    </submittedName>
</protein>
<dbReference type="Proteomes" id="UP000824588">
    <property type="component" value="Chromosome"/>
</dbReference>
<gene>
    <name evidence="1" type="ORF">J0G10_14390</name>
</gene>
<dbReference type="EMBL" id="CP071586">
    <property type="protein sequence ID" value="QYY84580.1"/>
    <property type="molecule type" value="Genomic_DNA"/>
</dbReference>
<proteinExistence type="predicted"/>
<evidence type="ECO:0000313" key="2">
    <source>
        <dbReference type="Proteomes" id="UP000824588"/>
    </source>
</evidence>
<accession>A0ABX8YXU2</accession>